<comment type="caution">
    <text evidence="1">The sequence shown here is derived from an EMBL/GenBank/DDBJ whole genome shotgun (WGS) entry which is preliminary data.</text>
</comment>
<organism evidence="1 2">
    <name type="scientific">Cercopithifilaria johnstoni</name>
    <dbReference type="NCBI Taxonomy" id="2874296"/>
    <lineage>
        <taxon>Eukaryota</taxon>
        <taxon>Metazoa</taxon>
        <taxon>Ecdysozoa</taxon>
        <taxon>Nematoda</taxon>
        <taxon>Chromadorea</taxon>
        <taxon>Rhabditida</taxon>
        <taxon>Spirurina</taxon>
        <taxon>Spiruromorpha</taxon>
        <taxon>Filarioidea</taxon>
        <taxon>Onchocercidae</taxon>
        <taxon>Cercopithifilaria</taxon>
    </lineage>
</organism>
<reference evidence="1" key="1">
    <citation type="submission" date="2021-09" db="EMBL/GenBank/DDBJ databases">
        <authorList>
            <consortium name="Pathogen Informatics"/>
        </authorList>
    </citation>
    <scope>NUCLEOTIDE SEQUENCE</scope>
</reference>
<sequence>MTRRNLMNVGVKCERLEGIWGQATSQAKWSWNVNGEDMSSARKQVEKIECATECMPKPKKLHLEPSLISNLVSKNYTIPISKNKFVLCSDSGEGLWFVH</sequence>
<proteinExistence type="predicted"/>
<accession>A0A8J2M1F6</accession>
<evidence type="ECO:0000313" key="1">
    <source>
        <dbReference type="EMBL" id="CAG9533047.1"/>
    </source>
</evidence>
<dbReference type="AlphaFoldDB" id="A0A8J2M1F6"/>
<keyword evidence="2" id="KW-1185">Reference proteome</keyword>
<gene>
    <name evidence="1" type="ORF">CJOHNSTONI_LOCUS3309</name>
</gene>
<name>A0A8J2M1F6_9BILA</name>
<evidence type="ECO:0000313" key="2">
    <source>
        <dbReference type="Proteomes" id="UP000746747"/>
    </source>
</evidence>
<dbReference type="EMBL" id="CAKAEH010001174">
    <property type="protein sequence ID" value="CAG9533047.1"/>
    <property type="molecule type" value="Genomic_DNA"/>
</dbReference>
<protein>
    <submittedName>
        <fullName evidence="1">Uncharacterized protein</fullName>
    </submittedName>
</protein>
<dbReference type="Proteomes" id="UP000746747">
    <property type="component" value="Unassembled WGS sequence"/>
</dbReference>